<keyword evidence="3" id="KW-1185">Reference proteome</keyword>
<evidence type="ECO:0000313" key="3">
    <source>
        <dbReference type="Proteomes" id="UP000283530"/>
    </source>
</evidence>
<reference evidence="2 3" key="1">
    <citation type="journal article" date="2019" name="Nat. Plants">
        <title>Stout camphor tree genome fills gaps in understanding of flowering plant genome evolution.</title>
        <authorList>
            <person name="Chaw S.M."/>
            <person name="Liu Y.C."/>
            <person name="Wu Y.W."/>
            <person name="Wang H.Y."/>
            <person name="Lin C.I."/>
            <person name="Wu C.S."/>
            <person name="Ke H.M."/>
            <person name="Chang L.Y."/>
            <person name="Hsu C.Y."/>
            <person name="Yang H.T."/>
            <person name="Sudianto E."/>
            <person name="Hsu M.H."/>
            <person name="Wu K.P."/>
            <person name="Wang L.N."/>
            <person name="Leebens-Mack J.H."/>
            <person name="Tsai I.J."/>
        </authorList>
    </citation>
    <scope>NUCLEOTIDE SEQUENCE [LARGE SCALE GENOMIC DNA]</scope>
    <source>
        <strain evidence="3">cv. Chaw 1501</strain>
        <tissue evidence="2">Young leaves</tissue>
    </source>
</reference>
<dbReference type="Proteomes" id="UP000283530">
    <property type="component" value="Unassembled WGS sequence"/>
</dbReference>
<gene>
    <name evidence="2" type="ORF">CKAN_02236800</name>
</gene>
<dbReference type="AlphaFoldDB" id="A0A3S3PL61"/>
<comment type="caution">
    <text evidence="2">The sequence shown here is derived from an EMBL/GenBank/DDBJ whole genome shotgun (WGS) entry which is preliminary data.</text>
</comment>
<name>A0A3S3PL61_9MAGN</name>
<evidence type="ECO:0000313" key="2">
    <source>
        <dbReference type="EMBL" id="RWR93132.1"/>
    </source>
</evidence>
<proteinExistence type="predicted"/>
<evidence type="ECO:0000256" key="1">
    <source>
        <dbReference type="SAM" id="MobiDB-lite"/>
    </source>
</evidence>
<feature type="region of interest" description="Disordered" evidence="1">
    <location>
        <begin position="33"/>
        <end position="56"/>
    </location>
</feature>
<accession>A0A3S3PL61</accession>
<organism evidence="2 3">
    <name type="scientific">Cinnamomum micranthum f. kanehirae</name>
    <dbReference type="NCBI Taxonomy" id="337451"/>
    <lineage>
        <taxon>Eukaryota</taxon>
        <taxon>Viridiplantae</taxon>
        <taxon>Streptophyta</taxon>
        <taxon>Embryophyta</taxon>
        <taxon>Tracheophyta</taxon>
        <taxon>Spermatophyta</taxon>
        <taxon>Magnoliopsida</taxon>
        <taxon>Magnoliidae</taxon>
        <taxon>Laurales</taxon>
        <taxon>Lauraceae</taxon>
        <taxon>Cinnamomum</taxon>
    </lineage>
</organism>
<protein>
    <submittedName>
        <fullName evidence="2">Citrate synthase, mitochondrial</fullName>
    </submittedName>
</protein>
<feature type="compositionally biased region" description="Basic residues" evidence="1">
    <location>
        <begin position="38"/>
        <end position="53"/>
    </location>
</feature>
<sequence>MACYQALLPLFSTLSSHLPSLISLTHLSLSQTFASPPSRRHHRHRRTHLRRHQPPANPTHSISLYFPHFPFLSFSPSFPVSLFHSLCFSFFLCFSLSLSLLPANENYPHPSTISLSLSLSPLTAHELVDPAMVFIRSVSLLSKLCSRRVQQSSLYGSVRWLQIQSGSELQLLDELPGKRKHEEASDVCDDSSLDDEDRLEVGNYRSRWSYFLAVNQDDQDGIEDFCS</sequence>
<dbReference type="EMBL" id="QPKB01000010">
    <property type="protein sequence ID" value="RWR93132.1"/>
    <property type="molecule type" value="Genomic_DNA"/>
</dbReference>